<accession>A0A2X0I5X8</accession>
<evidence type="ECO:0000313" key="2">
    <source>
        <dbReference type="Proteomes" id="UP000248889"/>
    </source>
</evidence>
<dbReference type="AlphaFoldDB" id="A0A2X0I5X8"/>
<dbReference type="Proteomes" id="UP000248889">
    <property type="component" value="Unassembled WGS sequence"/>
</dbReference>
<evidence type="ECO:0000313" key="1">
    <source>
        <dbReference type="EMBL" id="RAG80372.1"/>
    </source>
</evidence>
<gene>
    <name evidence="1" type="ORF">DN069_38505</name>
</gene>
<comment type="caution">
    <text evidence="1">The sequence shown here is derived from an EMBL/GenBank/DDBJ whole genome shotgun (WGS) entry which is preliminary data.</text>
</comment>
<protein>
    <submittedName>
        <fullName evidence="1">Uncharacterized protein</fullName>
    </submittedName>
</protein>
<reference evidence="1 2" key="1">
    <citation type="submission" date="2018-06" db="EMBL/GenBank/DDBJ databases">
        <title>Streptacidiphilus pinicola sp. nov., isolated from pine grove soil.</title>
        <authorList>
            <person name="Roh S.G."/>
            <person name="Park S."/>
            <person name="Kim M.-K."/>
            <person name="Yun B.-R."/>
            <person name="Park J."/>
            <person name="Kim M.J."/>
            <person name="Kim Y.S."/>
            <person name="Kim S.B."/>
        </authorList>
    </citation>
    <scope>NUCLEOTIDE SEQUENCE [LARGE SCALE GENOMIC DNA]</scope>
    <source>
        <strain evidence="1 2">MMS16-CNU450</strain>
    </source>
</reference>
<sequence>MLAIVTAVLVGIPVLAFVGVRENSDPHRPDIVAITKSGAVSSADASTTTDMDRIDAGLNSLPWLAKVATSVVDTCESRMSGEFFAKFGPVTCGRSTTYYLAFDGNLLTRTHEISAAIEQAGWHSPANGGMSLLWKAIPMVGRGVSCRTGRTLEVSDLPTASYSDVFGSGLTVGVWGQRPALPVWIRAVPAPQSSAIDAVGVRQFRGVDVSQVVQTAYRTHSYFLEIQLQSQYFNSAGPVSQTVFGSGSQC</sequence>
<dbReference type="EMBL" id="QKYN01000246">
    <property type="protein sequence ID" value="RAG80372.1"/>
    <property type="molecule type" value="Genomic_DNA"/>
</dbReference>
<proteinExistence type="predicted"/>
<organism evidence="1 2">
    <name type="scientific">Streptacidiphilus pinicola</name>
    <dbReference type="NCBI Taxonomy" id="2219663"/>
    <lineage>
        <taxon>Bacteria</taxon>
        <taxon>Bacillati</taxon>
        <taxon>Actinomycetota</taxon>
        <taxon>Actinomycetes</taxon>
        <taxon>Kitasatosporales</taxon>
        <taxon>Streptomycetaceae</taxon>
        <taxon>Streptacidiphilus</taxon>
    </lineage>
</organism>
<name>A0A2X0I5X8_9ACTN</name>
<keyword evidence="2" id="KW-1185">Reference proteome</keyword>